<keyword evidence="2" id="KW-1185">Reference proteome</keyword>
<dbReference type="HOGENOM" id="CLU_3046013_0_0_3"/>
<accession>K9TMP9</accession>
<organism evidence="1 2">
    <name type="scientific">Oscillatoria acuminata PCC 6304</name>
    <dbReference type="NCBI Taxonomy" id="56110"/>
    <lineage>
        <taxon>Bacteria</taxon>
        <taxon>Bacillati</taxon>
        <taxon>Cyanobacteriota</taxon>
        <taxon>Cyanophyceae</taxon>
        <taxon>Oscillatoriophycideae</taxon>
        <taxon>Oscillatoriales</taxon>
        <taxon>Oscillatoriaceae</taxon>
        <taxon>Oscillatoria</taxon>
    </lineage>
</organism>
<protein>
    <submittedName>
        <fullName evidence="1">Uncharacterized protein</fullName>
    </submittedName>
</protein>
<name>K9TMP9_9CYAN</name>
<evidence type="ECO:0000313" key="1">
    <source>
        <dbReference type="EMBL" id="AFY83688.1"/>
    </source>
</evidence>
<reference evidence="1 2" key="1">
    <citation type="submission" date="2012-06" db="EMBL/GenBank/DDBJ databases">
        <title>Finished chromosome of genome of Oscillatoria acuminata PCC 6304.</title>
        <authorList>
            <consortium name="US DOE Joint Genome Institute"/>
            <person name="Gugger M."/>
            <person name="Coursin T."/>
            <person name="Rippka R."/>
            <person name="Tandeau De Marsac N."/>
            <person name="Huntemann M."/>
            <person name="Wei C.-L."/>
            <person name="Han J."/>
            <person name="Detter J.C."/>
            <person name="Han C."/>
            <person name="Tapia R."/>
            <person name="Davenport K."/>
            <person name="Daligault H."/>
            <person name="Erkkila T."/>
            <person name="Gu W."/>
            <person name="Munk A.C.C."/>
            <person name="Teshima H."/>
            <person name="Xu Y."/>
            <person name="Chain P."/>
            <person name="Chen A."/>
            <person name="Krypides N."/>
            <person name="Mavromatis K."/>
            <person name="Markowitz V."/>
            <person name="Szeto E."/>
            <person name="Ivanova N."/>
            <person name="Mikhailova N."/>
            <person name="Ovchinnikova G."/>
            <person name="Pagani I."/>
            <person name="Pati A."/>
            <person name="Goodwin L."/>
            <person name="Peters L."/>
            <person name="Pitluck S."/>
            <person name="Woyke T."/>
            <person name="Kerfeld C."/>
        </authorList>
    </citation>
    <scope>NUCLEOTIDE SEQUENCE [LARGE SCALE GENOMIC DNA]</scope>
    <source>
        <strain evidence="1 2">PCC 6304</strain>
    </source>
</reference>
<dbReference type="InParanoid" id="K9TMP9"/>
<evidence type="ECO:0000313" key="2">
    <source>
        <dbReference type="Proteomes" id="UP000010367"/>
    </source>
</evidence>
<dbReference type="KEGG" id="oac:Oscil6304_4159"/>
<dbReference type="Proteomes" id="UP000010367">
    <property type="component" value="Chromosome"/>
</dbReference>
<dbReference type="AlphaFoldDB" id="K9TMP9"/>
<gene>
    <name evidence="1" type="ORF">Oscil6304_4159</name>
</gene>
<proteinExistence type="predicted"/>
<dbReference type="EMBL" id="CP003607">
    <property type="protein sequence ID" value="AFY83688.1"/>
    <property type="molecule type" value="Genomic_DNA"/>
</dbReference>
<sequence>MVLDALHQGPVTSSSYGCAIRASLFYTVVGKDEGSGLKTEEILGMEARLACRFL</sequence>